<dbReference type="EMBL" id="ML732163">
    <property type="protein sequence ID" value="KAB8077943.1"/>
    <property type="molecule type" value="Genomic_DNA"/>
</dbReference>
<accession>A0A5N5XAZ7</accession>
<evidence type="ECO:0000256" key="2">
    <source>
        <dbReference type="ARBA" id="ARBA00023043"/>
    </source>
</evidence>
<dbReference type="PANTHER" id="PTHR24198">
    <property type="entry name" value="ANKYRIN REPEAT AND PROTEIN KINASE DOMAIN-CONTAINING PROTEIN"/>
    <property type="match status" value="1"/>
</dbReference>
<reference evidence="4 5" key="1">
    <citation type="submission" date="2019-04" db="EMBL/GenBank/DDBJ databases">
        <title>Friends and foes A comparative genomics study of 23 Aspergillus species from section Flavi.</title>
        <authorList>
            <consortium name="DOE Joint Genome Institute"/>
            <person name="Kjaerbolling I."/>
            <person name="Vesth T."/>
            <person name="Frisvad J.C."/>
            <person name="Nybo J.L."/>
            <person name="Theobald S."/>
            <person name="Kildgaard S."/>
            <person name="Isbrandt T."/>
            <person name="Kuo A."/>
            <person name="Sato A."/>
            <person name="Lyhne E.K."/>
            <person name="Kogle M.E."/>
            <person name="Wiebenga A."/>
            <person name="Kun R.S."/>
            <person name="Lubbers R.J."/>
            <person name="Makela M.R."/>
            <person name="Barry K."/>
            <person name="Chovatia M."/>
            <person name="Clum A."/>
            <person name="Daum C."/>
            <person name="Haridas S."/>
            <person name="He G."/>
            <person name="LaButti K."/>
            <person name="Lipzen A."/>
            <person name="Mondo S."/>
            <person name="Riley R."/>
            <person name="Salamov A."/>
            <person name="Simmons B.A."/>
            <person name="Magnuson J.K."/>
            <person name="Henrissat B."/>
            <person name="Mortensen U.H."/>
            <person name="Larsen T.O."/>
            <person name="Devries R.P."/>
            <person name="Grigoriev I.V."/>
            <person name="Machida M."/>
            <person name="Baker S.E."/>
            <person name="Andersen M.R."/>
        </authorList>
    </citation>
    <scope>NUCLEOTIDE SEQUENCE [LARGE SCALE GENOMIC DNA]</scope>
    <source>
        <strain evidence="4 5">CBS 151.66</strain>
    </source>
</reference>
<evidence type="ECO:0000313" key="5">
    <source>
        <dbReference type="Proteomes" id="UP000326565"/>
    </source>
</evidence>
<proteinExistence type="predicted"/>
<dbReference type="InterPro" id="IPR002110">
    <property type="entry name" value="Ankyrin_rpt"/>
</dbReference>
<gene>
    <name evidence="4" type="ORF">BDV29DRAFT_167384</name>
</gene>
<evidence type="ECO:0000256" key="3">
    <source>
        <dbReference type="PROSITE-ProRule" id="PRU00023"/>
    </source>
</evidence>
<dbReference type="PROSITE" id="PS50297">
    <property type="entry name" value="ANK_REP_REGION"/>
    <property type="match status" value="1"/>
</dbReference>
<dbReference type="Proteomes" id="UP000326565">
    <property type="component" value="Unassembled WGS sequence"/>
</dbReference>
<sequence>MGIEDQGARSLATLARNTLESKIDPLLQDQVMVPEMIDLRNAAIVQWPQSTPTHLPIHWSLVNTSLGKALLRDGVRAVKMLIALGVDANSMLPCGYRISGVAALTAAGKVIEYLLGVPEIRIDEKVNAYGHLEETAMVLAYKTSQLQIYGQFLAANGGIIPARTMLYICAIEPHATLISVIALNADVRKSIRTKHPVNHNTPLHAAVLNEDEQMLTTILELGRKTTTIINSFAVFLNATNSDGQTPLMLAVEHKMRDAVTTLLEQEGIEVNARAAGGRTALWYAARVLDVDLCNTLRHFGADEGNPAPGRQMWTTKGTPFNALLEAYDQAHEEFTHNKNRLEANANFERAKNKIERIGWLLDSIGSNPNLPDHYTLRVPRNTVLENFPEWQDIFT</sequence>
<keyword evidence="1" id="KW-0677">Repeat</keyword>
<dbReference type="AlphaFoldDB" id="A0A5N5XAZ7"/>
<dbReference type="Pfam" id="PF12796">
    <property type="entry name" value="Ank_2"/>
    <property type="match status" value="1"/>
</dbReference>
<feature type="repeat" description="ANK" evidence="3">
    <location>
        <begin position="242"/>
        <end position="275"/>
    </location>
</feature>
<dbReference type="InterPro" id="IPR036770">
    <property type="entry name" value="Ankyrin_rpt-contain_sf"/>
</dbReference>
<evidence type="ECO:0000256" key="1">
    <source>
        <dbReference type="ARBA" id="ARBA00022737"/>
    </source>
</evidence>
<protein>
    <submittedName>
        <fullName evidence="4">Ankyrin repeat-containing domain protein</fullName>
    </submittedName>
</protein>
<dbReference type="Gene3D" id="1.25.40.20">
    <property type="entry name" value="Ankyrin repeat-containing domain"/>
    <property type="match status" value="1"/>
</dbReference>
<dbReference type="PANTHER" id="PTHR24198:SF165">
    <property type="entry name" value="ANKYRIN REPEAT-CONTAINING PROTEIN-RELATED"/>
    <property type="match status" value="1"/>
</dbReference>
<keyword evidence="5" id="KW-1185">Reference proteome</keyword>
<evidence type="ECO:0000313" key="4">
    <source>
        <dbReference type="EMBL" id="KAB8077943.1"/>
    </source>
</evidence>
<organism evidence="4 5">
    <name type="scientific">Aspergillus leporis</name>
    <dbReference type="NCBI Taxonomy" id="41062"/>
    <lineage>
        <taxon>Eukaryota</taxon>
        <taxon>Fungi</taxon>
        <taxon>Dikarya</taxon>
        <taxon>Ascomycota</taxon>
        <taxon>Pezizomycotina</taxon>
        <taxon>Eurotiomycetes</taxon>
        <taxon>Eurotiomycetidae</taxon>
        <taxon>Eurotiales</taxon>
        <taxon>Aspergillaceae</taxon>
        <taxon>Aspergillus</taxon>
        <taxon>Aspergillus subgen. Circumdati</taxon>
    </lineage>
</organism>
<dbReference type="SMART" id="SM00248">
    <property type="entry name" value="ANK"/>
    <property type="match status" value="4"/>
</dbReference>
<name>A0A5N5XAZ7_9EURO</name>
<dbReference type="PROSITE" id="PS50088">
    <property type="entry name" value="ANK_REPEAT"/>
    <property type="match status" value="1"/>
</dbReference>
<dbReference type="OrthoDB" id="341259at2759"/>
<keyword evidence="2 3" id="KW-0040">ANK repeat</keyword>
<dbReference type="SUPFAM" id="SSF48403">
    <property type="entry name" value="Ankyrin repeat"/>
    <property type="match status" value="1"/>
</dbReference>